<sequence>DGWRATPADSLTLQADPMLELPRAVGGNQGSQEIR</sequence>
<comment type="caution">
    <text evidence="2">The sequence shown here is derived from an EMBL/GenBank/DDBJ whole genome shotgun (WGS) entry which is preliminary data.</text>
</comment>
<evidence type="ECO:0000313" key="3">
    <source>
        <dbReference type="Proteomes" id="UP000005466"/>
    </source>
</evidence>
<feature type="non-terminal residue" evidence="2">
    <location>
        <position position="1"/>
    </location>
</feature>
<evidence type="ECO:0000313" key="2">
    <source>
        <dbReference type="EMBL" id="EGH19404.1"/>
    </source>
</evidence>
<name>F3CJG2_PSESG</name>
<feature type="region of interest" description="Disordered" evidence="1">
    <location>
        <begin position="1"/>
        <end position="35"/>
    </location>
</feature>
<dbReference type="AlphaFoldDB" id="F3CJG2"/>
<gene>
    <name evidence="2" type="ORF">Pgy4_41182</name>
</gene>
<protein>
    <submittedName>
        <fullName evidence="2">Uncharacterized protein</fullName>
    </submittedName>
</protein>
<evidence type="ECO:0000256" key="1">
    <source>
        <dbReference type="SAM" id="MobiDB-lite"/>
    </source>
</evidence>
<accession>F3CJG2</accession>
<dbReference type="HOGENOM" id="CLU_3370266_0_0_6"/>
<organism evidence="2 3">
    <name type="scientific">Pseudomonas savastanoi pv. glycinea str. race 4</name>
    <dbReference type="NCBI Taxonomy" id="875330"/>
    <lineage>
        <taxon>Bacteria</taxon>
        <taxon>Pseudomonadati</taxon>
        <taxon>Pseudomonadota</taxon>
        <taxon>Gammaproteobacteria</taxon>
        <taxon>Pseudomonadales</taxon>
        <taxon>Pseudomonadaceae</taxon>
        <taxon>Pseudomonas</taxon>
    </lineage>
</organism>
<feature type="non-terminal residue" evidence="2">
    <location>
        <position position="35"/>
    </location>
</feature>
<dbReference type="EMBL" id="ADWY01004025">
    <property type="protein sequence ID" value="EGH19404.1"/>
    <property type="molecule type" value="Genomic_DNA"/>
</dbReference>
<proteinExistence type="predicted"/>
<reference evidence="2 3" key="1">
    <citation type="journal article" date="2011" name="PLoS Pathog.">
        <title>Dynamic evolution of pathogenicity revealed by sequencing and comparative genomics of 19 Pseudomonas syringae isolates.</title>
        <authorList>
            <person name="Baltrus D.A."/>
            <person name="Nishimura M.T."/>
            <person name="Romanchuk A."/>
            <person name="Chang J.H."/>
            <person name="Mukhtar M.S."/>
            <person name="Cherkis K."/>
            <person name="Roach J."/>
            <person name="Grant S.R."/>
            <person name="Jones C.D."/>
            <person name="Dangl J.L."/>
        </authorList>
    </citation>
    <scope>NUCLEOTIDE SEQUENCE [LARGE SCALE GENOMIC DNA]</scope>
    <source>
        <strain evidence="3">race 4</strain>
    </source>
</reference>
<dbReference type="Proteomes" id="UP000005466">
    <property type="component" value="Unassembled WGS sequence"/>
</dbReference>